<dbReference type="GO" id="GO:0004519">
    <property type="term" value="F:endonuclease activity"/>
    <property type="evidence" value="ECO:0007669"/>
    <property type="project" value="InterPro"/>
</dbReference>
<dbReference type="InterPro" id="IPR036691">
    <property type="entry name" value="Endo/exonu/phosph_ase_sf"/>
</dbReference>
<reference evidence="3 4" key="1">
    <citation type="submission" date="2019-08" db="EMBL/GenBank/DDBJ databases">
        <title>Draft genome sequences of two oriental melons (Cucumis melo L. var makuwa).</title>
        <authorList>
            <person name="Kwon S.-Y."/>
        </authorList>
    </citation>
    <scope>NUCLEOTIDE SEQUENCE [LARGE SCALE GENOMIC DNA]</scope>
    <source>
        <strain evidence="4">cv. Chang Bougi</strain>
        <strain evidence="3">cv. SW 3</strain>
        <tissue evidence="1">Leaf</tissue>
    </source>
</reference>
<evidence type="ECO:0000313" key="3">
    <source>
        <dbReference type="Proteomes" id="UP000321393"/>
    </source>
</evidence>
<evidence type="ECO:0000313" key="4">
    <source>
        <dbReference type="Proteomes" id="UP000321947"/>
    </source>
</evidence>
<evidence type="ECO:0008006" key="5">
    <source>
        <dbReference type="Google" id="ProtNLM"/>
    </source>
</evidence>
<dbReference type="OrthoDB" id="1718935at2759"/>
<dbReference type="InterPro" id="IPR020847">
    <property type="entry name" value="AP_endonuclease_F1_BS"/>
</dbReference>
<sequence length="240" mass="27157">MEYKGLKDPTKRIALKKSIKNHHPDVVIIQESKMENFDALFTKSIWSSKEIGWEFVESISASGAFSKCGMSKITVVEITKGRFSAQLTVIRYAKDAGGFAMYTAHVVTCLVRALIHFRCGIAEISTLLTGLIGRNTRGMRLFNNFIDSANIMELPLQNGRYTWKIPDQCLLPSMCPLCLTDSEDLLLWDALVPKKPSLIWANMSKALLPEIWFECNQRIFLDKERGWFDTLDTAKRNAAA</sequence>
<dbReference type="Proteomes" id="UP000321947">
    <property type="component" value="Unassembled WGS sequence"/>
</dbReference>
<evidence type="ECO:0000313" key="1">
    <source>
        <dbReference type="EMBL" id="KAA0066335.1"/>
    </source>
</evidence>
<name>A0A5A7VKQ0_CUCMM</name>
<dbReference type="GO" id="GO:0003677">
    <property type="term" value="F:DNA binding"/>
    <property type="evidence" value="ECO:0007669"/>
    <property type="project" value="InterPro"/>
</dbReference>
<dbReference type="EMBL" id="SSTE01000903">
    <property type="protein sequence ID" value="KAA0066335.1"/>
    <property type="molecule type" value="Genomic_DNA"/>
</dbReference>
<comment type="caution">
    <text evidence="1">The sequence shown here is derived from an EMBL/GenBank/DDBJ whole genome shotgun (WGS) entry which is preliminary data.</text>
</comment>
<dbReference type="SUPFAM" id="SSF56219">
    <property type="entry name" value="DNase I-like"/>
    <property type="match status" value="1"/>
</dbReference>
<dbReference type="PROSITE" id="PS00726">
    <property type="entry name" value="AP_NUCLEASE_F1_1"/>
    <property type="match status" value="1"/>
</dbReference>
<dbReference type="Proteomes" id="UP000321393">
    <property type="component" value="Unassembled WGS sequence"/>
</dbReference>
<protein>
    <recommendedName>
        <fullName evidence="5">Endonuclease/exonuclease/phosphatase domain-containing protein</fullName>
    </recommendedName>
</protein>
<proteinExistence type="predicted"/>
<organism evidence="1 3">
    <name type="scientific">Cucumis melo var. makuwa</name>
    <name type="common">Oriental melon</name>
    <dbReference type="NCBI Taxonomy" id="1194695"/>
    <lineage>
        <taxon>Eukaryota</taxon>
        <taxon>Viridiplantae</taxon>
        <taxon>Streptophyta</taxon>
        <taxon>Embryophyta</taxon>
        <taxon>Tracheophyta</taxon>
        <taxon>Spermatophyta</taxon>
        <taxon>Magnoliopsida</taxon>
        <taxon>eudicotyledons</taxon>
        <taxon>Gunneridae</taxon>
        <taxon>Pentapetalae</taxon>
        <taxon>rosids</taxon>
        <taxon>fabids</taxon>
        <taxon>Cucurbitales</taxon>
        <taxon>Cucurbitaceae</taxon>
        <taxon>Benincaseae</taxon>
        <taxon>Cucumis</taxon>
    </lineage>
</organism>
<dbReference type="EMBL" id="SSTD01016371">
    <property type="protein sequence ID" value="TYK00944.1"/>
    <property type="molecule type" value="Genomic_DNA"/>
</dbReference>
<evidence type="ECO:0000313" key="2">
    <source>
        <dbReference type="EMBL" id="TYK00944.1"/>
    </source>
</evidence>
<dbReference type="GO" id="GO:0006281">
    <property type="term" value="P:DNA repair"/>
    <property type="evidence" value="ECO:0007669"/>
    <property type="project" value="InterPro"/>
</dbReference>
<dbReference type="AlphaFoldDB" id="A0A5A7VKQ0"/>
<accession>A0A5A7VKQ0</accession>
<gene>
    <name evidence="2" type="ORF">E5676_scaffold602G001190</name>
    <name evidence="1" type="ORF">E6C27_scaffold21G003960</name>
</gene>